<dbReference type="SMART" id="SM00571">
    <property type="entry name" value="DDT"/>
    <property type="match status" value="1"/>
</dbReference>
<evidence type="ECO:0000259" key="4">
    <source>
        <dbReference type="PROSITE" id="PS50827"/>
    </source>
</evidence>
<dbReference type="PANTHER" id="PTHR15546">
    <property type="entry name" value="BROMODOMAIN ADJACENT TO ZINC FINGER DOMAIN, 2A"/>
    <property type="match status" value="1"/>
</dbReference>
<keyword evidence="6" id="KW-1185">Reference proteome</keyword>
<evidence type="ECO:0000313" key="6">
    <source>
        <dbReference type="Proteomes" id="UP000655225"/>
    </source>
</evidence>
<evidence type="ECO:0000256" key="1">
    <source>
        <dbReference type="ARBA" id="ARBA00004123"/>
    </source>
</evidence>
<feature type="region of interest" description="Disordered" evidence="3">
    <location>
        <begin position="137"/>
        <end position="189"/>
    </location>
</feature>
<dbReference type="PROSITE" id="PS50827">
    <property type="entry name" value="DDT"/>
    <property type="match status" value="1"/>
</dbReference>
<dbReference type="OrthoDB" id="332390at2759"/>
<organism evidence="5 6">
    <name type="scientific">Tetracentron sinense</name>
    <name type="common">Spur-leaf</name>
    <dbReference type="NCBI Taxonomy" id="13715"/>
    <lineage>
        <taxon>Eukaryota</taxon>
        <taxon>Viridiplantae</taxon>
        <taxon>Streptophyta</taxon>
        <taxon>Embryophyta</taxon>
        <taxon>Tracheophyta</taxon>
        <taxon>Spermatophyta</taxon>
        <taxon>Magnoliopsida</taxon>
        <taxon>Trochodendrales</taxon>
        <taxon>Trochodendraceae</taxon>
        <taxon>Tetracentron</taxon>
    </lineage>
</organism>
<feature type="domain" description="DDT" evidence="4">
    <location>
        <begin position="224"/>
        <end position="285"/>
    </location>
</feature>
<comment type="caution">
    <text evidence="5">The sequence shown here is derived from an EMBL/GenBank/DDBJ whole genome shotgun (WGS) entry which is preliminary data.</text>
</comment>
<dbReference type="OMA" id="RLMANVY"/>
<dbReference type="InterPro" id="IPR018501">
    <property type="entry name" value="DDT_dom"/>
</dbReference>
<dbReference type="AlphaFoldDB" id="A0A835DQB9"/>
<accession>A0A835DQB9</accession>
<comment type="subcellular location">
    <subcellularLocation>
        <location evidence="1">Nucleus</location>
    </subcellularLocation>
</comment>
<sequence length="700" mass="80535">MDIGLAGNLRLKDLINTISEKLQERLPAGIELYGRKDKCACLCKILKVLDKDDGKILYEVEWLDKDKKVMGASVVTGNVLIRKKLPFSRDVLKSFIRESTTRSAPWMIHDNLARKHGVSTEPPEELRDKILIQDGCHVSSKRRSKNKGDGENITDARKGENDTNKRKSLETENLAMAKKSKKEGEKTKEEPIKYPIDDLLVRPGAKDPVFADRPSPSRDFGVPMDCVADLLMVWDFCSSFSRLLNLWPFSLEDFENAICHKDSNLILIVESHSALLRLLIKDESEYFMAIQEKRWKSKITLMNWTEYLCGFLEMDDIPELSSHIATIKRGHYGLLDVRAKLGIFRELVTQALATDAIREQLDEFIEQQQALASTRREEALEEARKRREEKEFTKADSDSKEVIQGHALENGRGNLHTVENGYDSRQNGYVPEERDEKVLSCQGSHVSEDSESKNVNNAVKKVVKKQKMDAKVIAENVKEPAGMEEHSKKLQLRKDNKKGIQEKTIFILQKVHFEREIEKRFIRTNPLGKDRNYSRYWFFRRDGRIFVESSDSKLWGYYSSKEEVITLHTGPNTILCILFIFGKLKRLGGDLYLLAGEMDCKLACLFRFSLPSHGEQEPVRNLLPPHKICEHGCLQLQSSFDRRMLLSHSYIDLALQKRSKDIAHKIALEEAVLRRSTRVRAPLRDSPAVAFLRYENKWKD</sequence>
<dbReference type="PANTHER" id="PTHR15546:SF2">
    <property type="entry name" value="DDT DOMAIN-CONTAINING PROTEIN DDB_G0282237"/>
    <property type="match status" value="1"/>
</dbReference>
<feature type="compositionally biased region" description="Basic and acidic residues" evidence="3">
    <location>
        <begin position="146"/>
        <end position="170"/>
    </location>
</feature>
<dbReference type="InterPro" id="IPR028941">
    <property type="entry name" value="WHIM2_dom"/>
</dbReference>
<gene>
    <name evidence="5" type="ORF">HHK36_004461</name>
</gene>
<keyword evidence="2" id="KW-0539">Nucleus</keyword>
<evidence type="ECO:0000256" key="3">
    <source>
        <dbReference type="SAM" id="MobiDB-lite"/>
    </source>
</evidence>
<reference evidence="5 6" key="1">
    <citation type="submission" date="2020-04" db="EMBL/GenBank/DDBJ databases">
        <title>Plant Genome Project.</title>
        <authorList>
            <person name="Zhang R.-G."/>
        </authorList>
    </citation>
    <scope>NUCLEOTIDE SEQUENCE [LARGE SCALE GENOMIC DNA]</scope>
    <source>
        <strain evidence="5">YNK0</strain>
        <tissue evidence="5">Leaf</tissue>
    </source>
</reference>
<proteinExistence type="predicted"/>
<dbReference type="EMBL" id="JABCRI010000002">
    <property type="protein sequence ID" value="KAF8411903.1"/>
    <property type="molecule type" value="Genomic_DNA"/>
</dbReference>
<dbReference type="Proteomes" id="UP000655225">
    <property type="component" value="Unassembled WGS sequence"/>
</dbReference>
<evidence type="ECO:0000313" key="5">
    <source>
        <dbReference type="EMBL" id="KAF8411903.1"/>
    </source>
</evidence>
<protein>
    <recommendedName>
        <fullName evidence="4">DDT domain-containing protein</fullName>
    </recommendedName>
</protein>
<dbReference type="Pfam" id="PF02791">
    <property type="entry name" value="DDT"/>
    <property type="match status" value="1"/>
</dbReference>
<evidence type="ECO:0000256" key="2">
    <source>
        <dbReference type="ARBA" id="ARBA00023242"/>
    </source>
</evidence>
<dbReference type="Pfam" id="PF15613">
    <property type="entry name" value="WSD"/>
    <property type="match status" value="1"/>
</dbReference>
<dbReference type="GO" id="GO:0005634">
    <property type="term" value="C:nucleus"/>
    <property type="evidence" value="ECO:0007669"/>
    <property type="project" value="UniProtKB-SubCell"/>
</dbReference>
<dbReference type="InterPro" id="IPR053271">
    <property type="entry name" value="DDT_domain"/>
</dbReference>
<name>A0A835DQB9_TETSI</name>